<comment type="caution">
    <text evidence="2">The sequence shown here is derived from an EMBL/GenBank/DDBJ whole genome shotgun (WGS) entry which is preliminary data.</text>
</comment>
<proteinExistence type="predicted"/>
<dbReference type="OrthoDB" id="6096602at2759"/>
<reference evidence="2" key="1">
    <citation type="journal article" date="2019" name="bioRxiv">
        <title>The Genome of the Zebra Mussel, Dreissena polymorpha: A Resource for Invasive Species Research.</title>
        <authorList>
            <person name="McCartney M.A."/>
            <person name="Auch B."/>
            <person name="Kono T."/>
            <person name="Mallez S."/>
            <person name="Zhang Y."/>
            <person name="Obille A."/>
            <person name="Becker A."/>
            <person name="Abrahante J.E."/>
            <person name="Garbe J."/>
            <person name="Badalamenti J.P."/>
            <person name="Herman A."/>
            <person name="Mangelson H."/>
            <person name="Liachko I."/>
            <person name="Sullivan S."/>
            <person name="Sone E.D."/>
            <person name="Koren S."/>
            <person name="Silverstein K.A.T."/>
            <person name="Beckman K.B."/>
            <person name="Gohl D.M."/>
        </authorList>
    </citation>
    <scope>NUCLEOTIDE SEQUENCE</scope>
    <source>
        <strain evidence="2">Duluth1</strain>
        <tissue evidence="2">Whole animal</tissue>
    </source>
</reference>
<protein>
    <submittedName>
        <fullName evidence="2">Uncharacterized protein</fullName>
    </submittedName>
</protein>
<reference evidence="2" key="2">
    <citation type="submission" date="2020-11" db="EMBL/GenBank/DDBJ databases">
        <authorList>
            <person name="McCartney M.A."/>
            <person name="Auch B."/>
            <person name="Kono T."/>
            <person name="Mallez S."/>
            <person name="Becker A."/>
            <person name="Gohl D.M."/>
            <person name="Silverstein K.A.T."/>
            <person name="Koren S."/>
            <person name="Bechman K.B."/>
            <person name="Herman A."/>
            <person name="Abrahante J.E."/>
            <person name="Garbe J."/>
        </authorList>
    </citation>
    <scope>NUCLEOTIDE SEQUENCE</scope>
    <source>
        <strain evidence="2">Duluth1</strain>
        <tissue evidence="2">Whole animal</tissue>
    </source>
</reference>
<organism evidence="2 3">
    <name type="scientific">Dreissena polymorpha</name>
    <name type="common">Zebra mussel</name>
    <name type="synonym">Mytilus polymorpha</name>
    <dbReference type="NCBI Taxonomy" id="45954"/>
    <lineage>
        <taxon>Eukaryota</taxon>
        <taxon>Metazoa</taxon>
        <taxon>Spiralia</taxon>
        <taxon>Lophotrochozoa</taxon>
        <taxon>Mollusca</taxon>
        <taxon>Bivalvia</taxon>
        <taxon>Autobranchia</taxon>
        <taxon>Heteroconchia</taxon>
        <taxon>Euheterodonta</taxon>
        <taxon>Imparidentia</taxon>
        <taxon>Neoheterodontei</taxon>
        <taxon>Myida</taxon>
        <taxon>Dreissenoidea</taxon>
        <taxon>Dreissenidae</taxon>
        <taxon>Dreissena</taxon>
    </lineage>
</organism>
<dbReference type="AlphaFoldDB" id="A0A9D4QY72"/>
<evidence type="ECO:0000256" key="1">
    <source>
        <dbReference type="SAM" id="MobiDB-lite"/>
    </source>
</evidence>
<dbReference type="Proteomes" id="UP000828390">
    <property type="component" value="Unassembled WGS sequence"/>
</dbReference>
<name>A0A9D4QY72_DREPO</name>
<gene>
    <name evidence="2" type="ORF">DPMN_090418</name>
</gene>
<keyword evidence="3" id="KW-1185">Reference proteome</keyword>
<sequence length="262" mass="29285">MGNTVSRRRNGGPKRTCEYNDQDILEEHGEQLNDESAYSFNKLCALIAEMAEGDEKKFATLGNLKKITSRVVTKYRLYSESNHSLKPSVDESQVPESDAAIRQHSLESTTSSKCSYSTTSSGNETTQSRRARLSRQKTVDYSDDEDIVGFTRGESFEDHNDCPKGKHINSLHPYHDKTFSPRSEHISCSKPNTCEIDTVMNCSHDGKSINKRFMTIRDSPTASSGDAVASITEESVFSLLNDSLLDGHLEDILYSVEALWPK</sequence>
<feature type="region of interest" description="Disordered" evidence="1">
    <location>
        <begin position="82"/>
        <end position="138"/>
    </location>
</feature>
<evidence type="ECO:0000313" key="3">
    <source>
        <dbReference type="Proteomes" id="UP000828390"/>
    </source>
</evidence>
<evidence type="ECO:0000313" key="2">
    <source>
        <dbReference type="EMBL" id="KAH3848071.1"/>
    </source>
</evidence>
<accession>A0A9D4QY72</accession>
<feature type="compositionally biased region" description="Polar residues" evidence="1">
    <location>
        <begin position="82"/>
        <end position="95"/>
    </location>
</feature>
<feature type="compositionally biased region" description="Low complexity" evidence="1">
    <location>
        <begin position="106"/>
        <end position="121"/>
    </location>
</feature>
<dbReference type="EMBL" id="JAIWYP010000003">
    <property type="protein sequence ID" value="KAH3848071.1"/>
    <property type="molecule type" value="Genomic_DNA"/>
</dbReference>